<accession>A0A174JYW8</accession>
<evidence type="ECO:0000313" key="9">
    <source>
        <dbReference type="Proteomes" id="UP000095594"/>
    </source>
</evidence>
<dbReference type="AlphaFoldDB" id="A0A174JYW8"/>
<dbReference type="GO" id="GO:0003677">
    <property type="term" value="F:DNA binding"/>
    <property type="evidence" value="ECO:0007669"/>
    <property type="project" value="UniProtKB-KW"/>
</dbReference>
<dbReference type="InterPro" id="IPR007630">
    <property type="entry name" value="RNA_pol_sigma70_r4"/>
</dbReference>
<protein>
    <submittedName>
        <fullName evidence="8">ECF subfamily RNA polymerase sigma-24 subunit</fullName>
    </submittedName>
</protein>
<feature type="domain" description="RNA polymerase sigma-70 region 2" evidence="6">
    <location>
        <begin position="25"/>
        <end position="88"/>
    </location>
</feature>
<sequence>MVNELLFKKAVEGDMESFVKLIEPIKENLYKVSFMYLKNENDALDCIHEAIIKAIKSLKNLKEPQYFNTWITRITINVCKDYIKKNSKVTLVNINDYENNLIIENTKSDFEEDIAIALDKLSPKERELIVMRYLEDKSLKDISHKTNVPLGTVKSRLNRTLKKLKIYMEV</sequence>
<dbReference type="RefSeq" id="WP_055267719.1">
    <property type="nucleotide sequence ID" value="NZ_CABIXQ010000024.1"/>
</dbReference>
<dbReference type="InterPro" id="IPR036388">
    <property type="entry name" value="WH-like_DNA-bd_sf"/>
</dbReference>
<proteinExistence type="inferred from homology"/>
<dbReference type="GO" id="GO:0006352">
    <property type="term" value="P:DNA-templated transcription initiation"/>
    <property type="evidence" value="ECO:0007669"/>
    <property type="project" value="InterPro"/>
</dbReference>
<evidence type="ECO:0000256" key="5">
    <source>
        <dbReference type="ARBA" id="ARBA00023163"/>
    </source>
</evidence>
<evidence type="ECO:0000313" key="8">
    <source>
        <dbReference type="EMBL" id="CUP04974.1"/>
    </source>
</evidence>
<dbReference type="SUPFAM" id="SSF88946">
    <property type="entry name" value="Sigma2 domain of RNA polymerase sigma factors"/>
    <property type="match status" value="1"/>
</dbReference>
<dbReference type="Pfam" id="PF04545">
    <property type="entry name" value="Sigma70_r4"/>
    <property type="match status" value="1"/>
</dbReference>
<keyword evidence="5" id="KW-0804">Transcription</keyword>
<organism evidence="8 9">
    <name type="scientific">Clostridium disporicum</name>
    <dbReference type="NCBI Taxonomy" id="84024"/>
    <lineage>
        <taxon>Bacteria</taxon>
        <taxon>Bacillati</taxon>
        <taxon>Bacillota</taxon>
        <taxon>Clostridia</taxon>
        <taxon>Eubacteriales</taxon>
        <taxon>Clostridiaceae</taxon>
        <taxon>Clostridium</taxon>
    </lineage>
</organism>
<evidence type="ECO:0000256" key="1">
    <source>
        <dbReference type="ARBA" id="ARBA00010641"/>
    </source>
</evidence>
<dbReference type="Pfam" id="PF04542">
    <property type="entry name" value="Sigma70_r2"/>
    <property type="match status" value="1"/>
</dbReference>
<dbReference type="PANTHER" id="PTHR43133">
    <property type="entry name" value="RNA POLYMERASE ECF-TYPE SIGMA FACTO"/>
    <property type="match status" value="1"/>
</dbReference>
<evidence type="ECO:0000256" key="3">
    <source>
        <dbReference type="ARBA" id="ARBA00023082"/>
    </source>
</evidence>
<dbReference type="InterPro" id="IPR039425">
    <property type="entry name" value="RNA_pol_sigma-70-like"/>
</dbReference>
<dbReference type="InterPro" id="IPR013325">
    <property type="entry name" value="RNA_pol_sigma_r2"/>
</dbReference>
<dbReference type="PANTHER" id="PTHR43133:SF51">
    <property type="entry name" value="RNA POLYMERASE SIGMA FACTOR"/>
    <property type="match status" value="1"/>
</dbReference>
<evidence type="ECO:0000256" key="4">
    <source>
        <dbReference type="ARBA" id="ARBA00023125"/>
    </source>
</evidence>
<dbReference type="OrthoDB" id="9782703at2"/>
<dbReference type="Gene3D" id="1.10.10.10">
    <property type="entry name" value="Winged helix-like DNA-binding domain superfamily/Winged helix DNA-binding domain"/>
    <property type="match status" value="1"/>
</dbReference>
<dbReference type="Proteomes" id="UP000095594">
    <property type="component" value="Unassembled WGS sequence"/>
</dbReference>
<evidence type="ECO:0000256" key="2">
    <source>
        <dbReference type="ARBA" id="ARBA00023015"/>
    </source>
</evidence>
<evidence type="ECO:0000259" key="7">
    <source>
        <dbReference type="Pfam" id="PF04545"/>
    </source>
</evidence>
<comment type="similarity">
    <text evidence="1">Belongs to the sigma-70 factor family. ECF subfamily.</text>
</comment>
<feature type="domain" description="RNA polymerase sigma-70 region 4" evidence="7">
    <location>
        <begin position="117"/>
        <end position="165"/>
    </location>
</feature>
<keyword evidence="3" id="KW-0731">Sigma factor</keyword>
<dbReference type="EMBL" id="CYZX01000024">
    <property type="protein sequence ID" value="CUP04974.1"/>
    <property type="molecule type" value="Genomic_DNA"/>
</dbReference>
<evidence type="ECO:0000259" key="6">
    <source>
        <dbReference type="Pfam" id="PF04542"/>
    </source>
</evidence>
<dbReference type="NCBIfam" id="TIGR02937">
    <property type="entry name" value="sigma70-ECF"/>
    <property type="match status" value="1"/>
</dbReference>
<dbReference type="Gene3D" id="1.10.1740.10">
    <property type="match status" value="1"/>
</dbReference>
<keyword evidence="2" id="KW-0805">Transcription regulation</keyword>
<dbReference type="CDD" id="cd06171">
    <property type="entry name" value="Sigma70_r4"/>
    <property type="match status" value="1"/>
</dbReference>
<gene>
    <name evidence="8" type="primary">sigV</name>
    <name evidence="8" type="ORF">ERS852471_02879</name>
</gene>
<name>A0A174JYW8_9CLOT</name>
<dbReference type="SUPFAM" id="SSF88659">
    <property type="entry name" value="Sigma3 and sigma4 domains of RNA polymerase sigma factors"/>
    <property type="match status" value="1"/>
</dbReference>
<dbReference type="InterPro" id="IPR014284">
    <property type="entry name" value="RNA_pol_sigma-70_dom"/>
</dbReference>
<dbReference type="InterPro" id="IPR013324">
    <property type="entry name" value="RNA_pol_sigma_r3/r4-like"/>
</dbReference>
<keyword evidence="4" id="KW-0238">DNA-binding</keyword>
<dbReference type="GO" id="GO:0016987">
    <property type="term" value="F:sigma factor activity"/>
    <property type="evidence" value="ECO:0007669"/>
    <property type="project" value="UniProtKB-KW"/>
</dbReference>
<reference evidence="8 9" key="1">
    <citation type="submission" date="2015-09" db="EMBL/GenBank/DDBJ databases">
        <authorList>
            <consortium name="Pathogen Informatics"/>
        </authorList>
    </citation>
    <scope>NUCLEOTIDE SEQUENCE [LARGE SCALE GENOMIC DNA]</scope>
    <source>
        <strain evidence="8 9">2789STDY5834856</strain>
    </source>
</reference>
<dbReference type="InterPro" id="IPR007627">
    <property type="entry name" value="RNA_pol_sigma70_r2"/>
</dbReference>